<feature type="compositionally biased region" description="Basic and acidic residues" evidence="1">
    <location>
        <begin position="70"/>
        <end position="85"/>
    </location>
</feature>
<organism evidence="3 4">
    <name type="scientific">Candidatus Magnetoglobus multicellularis str. Araruama</name>
    <dbReference type="NCBI Taxonomy" id="890399"/>
    <lineage>
        <taxon>Bacteria</taxon>
        <taxon>Pseudomonadati</taxon>
        <taxon>Thermodesulfobacteriota</taxon>
        <taxon>Desulfobacteria</taxon>
        <taxon>Desulfobacterales</taxon>
        <taxon>Desulfobacteraceae</taxon>
        <taxon>Candidatus Magnetoglobus</taxon>
    </lineage>
</organism>
<feature type="non-terminal residue" evidence="3">
    <location>
        <position position="560"/>
    </location>
</feature>
<evidence type="ECO:0000313" key="3">
    <source>
        <dbReference type="EMBL" id="ETR66768.1"/>
    </source>
</evidence>
<dbReference type="PANTHER" id="PTHR33678">
    <property type="entry name" value="BLL1576 PROTEIN"/>
    <property type="match status" value="1"/>
</dbReference>
<dbReference type="EMBL" id="ATBP01001759">
    <property type="protein sequence ID" value="ETR66768.1"/>
    <property type="molecule type" value="Genomic_DNA"/>
</dbReference>
<dbReference type="PANTHER" id="PTHR33678:SF1">
    <property type="entry name" value="BLL1576 PROTEIN"/>
    <property type="match status" value="1"/>
</dbReference>
<dbReference type="Proteomes" id="UP000189670">
    <property type="component" value="Unassembled WGS sequence"/>
</dbReference>
<feature type="region of interest" description="Disordered" evidence="1">
    <location>
        <begin position="61"/>
        <end position="102"/>
    </location>
</feature>
<reference evidence="4" key="1">
    <citation type="submission" date="2012-11" db="EMBL/GenBank/DDBJ databases">
        <authorList>
            <person name="Lucero-Rivera Y.E."/>
            <person name="Tovar-Ramirez D."/>
        </authorList>
    </citation>
    <scope>NUCLEOTIDE SEQUENCE [LARGE SCALE GENOMIC DNA]</scope>
    <source>
        <strain evidence="4">Araruama</strain>
    </source>
</reference>
<accession>A0A1V1NW34</accession>
<feature type="compositionally biased region" description="Basic residues" evidence="1">
    <location>
        <begin position="86"/>
        <end position="101"/>
    </location>
</feature>
<evidence type="ECO:0000313" key="4">
    <source>
        <dbReference type="Proteomes" id="UP000189670"/>
    </source>
</evidence>
<dbReference type="Pfam" id="PF03050">
    <property type="entry name" value="DDE_Tnp_IS66"/>
    <property type="match status" value="1"/>
</dbReference>
<evidence type="ECO:0000259" key="2">
    <source>
        <dbReference type="Pfam" id="PF03050"/>
    </source>
</evidence>
<feature type="domain" description="Transposase IS66 central" evidence="2">
    <location>
        <begin position="378"/>
        <end position="510"/>
    </location>
</feature>
<gene>
    <name evidence="3" type="ORF">OMM_12365</name>
</gene>
<dbReference type="InterPro" id="IPR004291">
    <property type="entry name" value="Transposase_IS66_central"/>
</dbReference>
<evidence type="ECO:0000256" key="1">
    <source>
        <dbReference type="SAM" id="MobiDB-lite"/>
    </source>
</evidence>
<sequence length="560" mass="64435">MDSATITEKLKSLNVNLDDYQNDDITRDFHILFQIIEELQAENIKLESSLEAARDEIERLKGNVQPLDKSGNKKDNSDLSSENERKKRNGQPKNKNSKAKKKDVIEIDRIEICKIDKDSLPADAEFKGHQEYVVQEIIIKTDNVKYLREVYWSYSEKKTYIAELPIEIRGEFGPGVKSLAMIQKHVCNMSEPKIEEFFQNVGIKISQSTISRILTKGDDVEIFHQEKVEIFKAGLVSTPYQQIDGTGAKVNGEKHHVQIICNPYYSIYFTLPHKDRLSILDILLCGTPRQYFFNEEALNLLGIFRLSSKLIDRIQGSLFGKIIDENRMQAEIEALFPDPGSGKNSRLRIMEAGAIAYYHAQTETPVVQRLLSDNGPEYKRITEEQGLCWIHEGRIYKKLKPVVPLYQDEVDKFLNDYWDYYEKLLYYKDNPTLEMAQSLSLEFDQLFSSQTIYAELNERIKKTKAKKSELLLVLKYPELPLHNNMAELGARAQARKRDVSLHTKTEEGTKSQDTFLTIAQTAKKLGVSAYKFIKDRISRKFEMPSLASLIPQIEASPQII</sequence>
<dbReference type="InterPro" id="IPR052344">
    <property type="entry name" value="Transposase-related"/>
</dbReference>
<dbReference type="AlphaFoldDB" id="A0A1V1NW34"/>
<name>A0A1V1NW34_9BACT</name>
<protein>
    <submittedName>
        <fullName evidence="3">Y4jO</fullName>
    </submittedName>
</protein>
<comment type="caution">
    <text evidence="3">The sequence shown here is derived from an EMBL/GenBank/DDBJ whole genome shotgun (WGS) entry which is preliminary data.</text>
</comment>
<proteinExistence type="predicted"/>